<proteinExistence type="predicted"/>
<sequence>MAARGSKEMSKILNAPADHLRAVLRVFCAKNEEARDTIAEHLSFVQFHCSSSTAPDSKEQKVNAPSDLELCEKCECLYFEEDNEEGECWFHDGNCEPNDESSVWDDWEDWREGPVDDPKNRYEYPEGFLWDCCNKQADAEGCKNGKHRPVDCLVAHPRPLPGSSAQSSVPNTSLAGGSKRKREEPDDVAICERCNKSFSKGANSKNACSYHPSPLQLNEQGAAWSSKTFGAPSPKDTLYHRVTYPDGFIYQCCSRDGTEPGCKHHGSHKAREDKKAR</sequence>
<keyword evidence="3" id="KW-1185">Reference proteome</keyword>
<reference evidence="2" key="1">
    <citation type="journal article" date="2023" name="Mol. Phylogenet. Evol.">
        <title>Genome-scale phylogeny and comparative genomics of the fungal order Sordariales.</title>
        <authorList>
            <person name="Hensen N."/>
            <person name="Bonometti L."/>
            <person name="Westerberg I."/>
            <person name="Brannstrom I.O."/>
            <person name="Guillou S."/>
            <person name="Cros-Aarteil S."/>
            <person name="Calhoun S."/>
            <person name="Haridas S."/>
            <person name="Kuo A."/>
            <person name="Mondo S."/>
            <person name="Pangilinan J."/>
            <person name="Riley R."/>
            <person name="LaButti K."/>
            <person name="Andreopoulos B."/>
            <person name="Lipzen A."/>
            <person name="Chen C."/>
            <person name="Yan M."/>
            <person name="Daum C."/>
            <person name="Ng V."/>
            <person name="Clum A."/>
            <person name="Steindorff A."/>
            <person name="Ohm R.A."/>
            <person name="Martin F."/>
            <person name="Silar P."/>
            <person name="Natvig D.O."/>
            <person name="Lalanne C."/>
            <person name="Gautier V."/>
            <person name="Ament-Velasquez S.L."/>
            <person name="Kruys A."/>
            <person name="Hutchinson M.I."/>
            <person name="Powell A.J."/>
            <person name="Barry K."/>
            <person name="Miller A.N."/>
            <person name="Grigoriev I.V."/>
            <person name="Debuchy R."/>
            <person name="Gladieux P."/>
            <person name="Hiltunen Thoren M."/>
            <person name="Johannesson H."/>
        </authorList>
    </citation>
    <scope>NUCLEOTIDE SEQUENCE</scope>
    <source>
        <strain evidence="2">CBS 315.58</strain>
    </source>
</reference>
<evidence type="ECO:0000313" key="2">
    <source>
        <dbReference type="EMBL" id="KAK4198049.1"/>
    </source>
</evidence>
<organism evidence="2 3">
    <name type="scientific">Triangularia verruculosa</name>
    <dbReference type="NCBI Taxonomy" id="2587418"/>
    <lineage>
        <taxon>Eukaryota</taxon>
        <taxon>Fungi</taxon>
        <taxon>Dikarya</taxon>
        <taxon>Ascomycota</taxon>
        <taxon>Pezizomycotina</taxon>
        <taxon>Sordariomycetes</taxon>
        <taxon>Sordariomycetidae</taxon>
        <taxon>Sordariales</taxon>
        <taxon>Podosporaceae</taxon>
        <taxon>Triangularia</taxon>
    </lineage>
</organism>
<dbReference type="EMBL" id="MU863952">
    <property type="protein sequence ID" value="KAK4198049.1"/>
    <property type="molecule type" value="Genomic_DNA"/>
</dbReference>
<gene>
    <name evidence="2" type="ORF">QBC40DRAFT_267086</name>
</gene>
<reference evidence="2" key="2">
    <citation type="submission" date="2023-05" db="EMBL/GenBank/DDBJ databases">
        <authorList>
            <consortium name="Lawrence Berkeley National Laboratory"/>
            <person name="Steindorff A."/>
            <person name="Hensen N."/>
            <person name="Bonometti L."/>
            <person name="Westerberg I."/>
            <person name="Brannstrom I.O."/>
            <person name="Guillou S."/>
            <person name="Cros-Aarteil S."/>
            <person name="Calhoun S."/>
            <person name="Haridas S."/>
            <person name="Kuo A."/>
            <person name="Mondo S."/>
            <person name="Pangilinan J."/>
            <person name="Riley R."/>
            <person name="Labutti K."/>
            <person name="Andreopoulos B."/>
            <person name="Lipzen A."/>
            <person name="Chen C."/>
            <person name="Yanf M."/>
            <person name="Daum C."/>
            <person name="Ng V."/>
            <person name="Clum A."/>
            <person name="Ohm R."/>
            <person name="Martin F."/>
            <person name="Silar P."/>
            <person name="Natvig D."/>
            <person name="Lalanne C."/>
            <person name="Gautier V."/>
            <person name="Ament-Velasquez S.L."/>
            <person name="Kruys A."/>
            <person name="Hutchinson M.I."/>
            <person name="Powell A.J."/>
            <person name="Barry K."/>
            <person name="Miller A.N."/>
            <person name="Grigoriev I.V."/>
            <person name="Debuchy R."/>
            <person name="Gladieux P."/>
            <person name="Thoren M.H."/>
            <person name="Johannesson H."/>
        </authorList>
    </citation>
    <scope>NUCLEOTIDE SEQUENCE</scope>
    <source>
        <strain evidence="2">CBS 315.58</strain>
    </source>
</reference>
<feature type="compositionally biased region" description="Polar residues" evidence="1">
    <location>
        <begin position="163"/>
        <end position="175"/>
    </location>
</feature>
<evidence type="ECO:0000313" key="3">
    <source>
        <dbReference type="Proteomes" id="UP001303160"/>
    </source>
</evidence>
<dbReference type="Proteomes" id="UP001303160">
    <property type="component" value="Unassembled WGS sequence"/>
</dbReference>
<feature type="region of interest" description="Disordered" evidence="1">
    <location>
        <begin position="159"/>
        <end position="184"/>
    </location>
</feature>
<protein>
    <submittedName>
        <fullName evidence="2">Uncharacterized protein</fullName>
    </submittedName>
</protein>
<dbReference type="PANTHER" id="PTHR38167">
    <property type="entry name" value="C2H2-TYPE DOMAIN-CONTAINING PROTEIN"/>
    <property type="match status" value="1"/>
</dbReference>
<dbReference type="AlphaFoldDB" id="A0AAN6XCM6"/>
<dbReference type="PANTHER" id="PTHR38167:SF1">
    <property type="entry name" value="C2H2-TYPE DOMAIN-CONTAINING PROTEIN"/>
    <property type="match status" value="1"/>
</dbReference>
<comment type="caution">
    <text evidence="2">The sequence shown here is derived from an EMBL/GenBank/DDBJ whole genome shotgun (WGS) entry which is preliminary data.</text>
</comment>
<evidence type="ECO:0000256" key="1">
    <source>
        <dbReference type="SAM" id="MobiDB-lite"/>
    </source>
</evidence>
<name>A0AAN6XCM6_9PEZI</name>
<accession>A0AAN6XCM6</accession>